<protein>
    <submittedName>
        <fullName evidence="2">Pilus assembly protein PilM</fullName>
    </submittedName>
</protein>
<evidence type="ECO:0000256" key="1">
    <source>
        <dbReference type="SAM" id="Phobius"/>
    </source>
</evidence>
<reference evidence="2" key="1">
    <citation type="submission" date="2020-12" db="EMBL/GenBank/DDBJ databases">
        <title>Geomonas sp. Red875, isolated from river sediment.</title>
        <authorList>
            <person name="Xu Z."/>
            <person name="Zhang Z."/>
            <person name="Masuda Y."/>
            <person name="Itoh H."/>
            <person name="Senoo K."/>
        </authorList>
    </citation>
    <scope>NUCLEOTIDE SEQUENCE</scope>
    <source>
        <strain evidence="2">Red875</strain>
    </source>
</reference>
<dbReference type="Gene3D" id="3.30.420.40">
    <property type="match status" value="2"/>
</dbReference>
<dbReference type="SUPFAM" id="SSF53067">
    <property type="entry name" value="Actin-like ATPase domain"/>
    <property type="match status" value="1"/>
</dbReference>
<dbReference type="Gene3D" id="3.30.1490.300">
    <property type="match status" value="1"/>
</dbReference>
<proteinExistence type="predicted"/>
<dbReference type="AlphaFoldDB" id="A0A8J7JMV5"/>
<comment type="caution">
    <text evidence="2">The sequence shown here is derived from an EMBL/GenBank/DDBJ whole genome shotgun (WGS) entry which is preliminary data.</text>
</comment>
<dbReference type="InterPro" id="IPR043129">
    <property type="entry name" value="ATPase_NBD"/>
</dbReference>
<dbReference type="PANTHER" id="PTHR32432">
    <property type="entry name" value="CELL DIVISION PROTEIN FTSA-RELATED"/>
    <property type="match status" value="1"/>
</dbReference>
<dbReference type="Proteomes" id="UP000636888">
    <property type="component" value="Unassembled WGS sequence"/>
</dbReference>
<dbReference type="PANTHER" id="PTHR32432:SF3">
    <property type="entry name" value="ETHANOLAMINE UTILIZATION PROTEIN EUTJ"/>
    <property type="match status" value="1"/>
</dbReference>
<gene>
    <name evidence="2" type="primary">pilM</name>
    <name evidence="2" type="ORF">JFN93_16585</name>
</gene>
<name>A0A8J7JMV5_9BACT</name>
<evidence type="ECO:0000313" key="2">
    <source>
        <dbReference type="EMBL" id="MBJ6726330.1"/>
    </source>
</evidence>
<keyword evidence="3" id="KW-1185">Reference proteome</keyword>
<sequence>MFARKGVGAEIAPGGVTLALLGGSAKAPRLEGFEQVVLPAEVLRVSRREPNVLETRRFVSAINEARLKLPSDEKGISLSIPDACGRVMLLDLEARFKNREEGAELIRWKLKKSLPYDIAGVQLDYQTLAERENGALTVLVSMVAREVVTQYEDLFAEAGIEARRIDFTSFSLYRLFANRLDLAENGALVSYYGGALNIFIFYGGILSFYRSKALPGDGQALFREINSSLLVYNDRNPGQVISEIFCLADAADAEVFRAVVAEASGIEPVLLDPERVVARPNLKVSRETFHALTGSIGAALRSLR</sequence>
<organism evidence="2 3">
    <name type="scientific">Geomesophilobacter sediminis</name>
    <dbReference type="NCBI Taxonomy" id="2798584"/>
    <lineage>
        <taxon>Bacteria</taxon>
        <taxon>Pseudomonadati</taxon>
        <taxon>Thermodesulfobacteriota</taxon>
        <taxon>Desulfuromonadia</taxon>
        <taxon>Geobacterales</taxon>
        <taxon>Geobacteraceae</taxon>
        <taxon>Geomesophilobacter</taxon>
    </lineage>
</organism>
<dbReference type="InterPro" id="IPR005883">
    <property type="entry name" value="PilM"/>
</dbReference>
<keyword evidence="1" id="KW-0812">Transmembrane</keyword>
<dbReference type="EMBL" id="JAEMHM010000013">
    <property type="protein sequence ID" value="MBJ6726330.1"/>
    <property type="molecule type" value="Genomic_DNA"/>
</dbReference>
<keyword evidence="1" id="KW-1133">Transmembrane helix</keyword>
<dbReference type="Pfam" id="PF11104">
    <property type="entry name" value="PilM_2"/>
    <property type="match status" value="1"/>
</dbReference>
<evidence type="ECO:0000313" key="3">
    <source>
        <dbReference type="Proteomes" id="UP000636888"/>
    </source>
</evidence>
<accession>A0A8J7JMV5</accession>
<keyword evidence="1" id="KW-0472">Membrane</keyword>
<feature type="transmembrane region" description="Helical" evidence="1">
    <location>
        <begin position="189"/>
        <end position="209"/>
    </location>
</feature>
<dbReference type="InterPro" id="IPR050696">
    <property type="entry name" value="FtsA/MreB"/>
</dbReference>